<dbReference type="AlphaFoldDB" id="A0A6H1TYF7"/>
<feature type="compositionally biased region" description="Basic and acidic residues" evidence="1">
    <location>
        <begin position="133"/>
        <end position="147"/>
    </location>
</feature>
<sequence>MSDRKNQPTALRNLRARVRPLKQPIVWGSLVVLGFLSVFTWEFSYHPERFFNIEITNEAPPDSTENPEGSVIVENPQESQRLPEASVREQEPATQSAEVETQRATQSPGSDTELDTLIAPEGITFNTQNIKPKVPESRKQEEPKTVEVPRQPQPGQGVGTTNNFGNLNGDLNNGLGSLQPGTIANNGANNNGLTGDAVFGVNGSNGNSGDRANSVTMSALEAAIARQYASTNPSNVSNPNNAGNNDNSSADRPQTGASTSSSAIDSFADEPILRVLQPQSSPANPSTEIANPNPSNFNPRQPNAATATDTGKTPNLATPTYGVPRLPGQIDFATPNANPNITGVTNPTPNLPGQIVPDTPTNAYQYLMQNNLTPNAIADPGSPPIANPTTPQTSPTLPDNFYGSDRPNSSIPGYSNPTPSQGFAGSTSNNPTPTNPYNLSPNGSNPTIQPIQPPQPYSVPRPIPGRYIGGGEINTFSNP</sequence>
<keyword evidence="2" id="KW-1133">Transmembrane helix</keyword>
<dbReference type="EMBL" id="CP051167">
    <property type="protein sequence ID" value="QIZ71648.1"/>
    <property type="molecule type" value="Genomic_DNA"/>
</dbReference>
<evidence type="ECO:0000313" key="3">
    <source>
        <dbReference type="EMBL" id="QIZ71648.1"/>
    </source>
</evidence>
<name>A0A6H1TYF7_9CYAN</name>
<feature type="compositionally biased region" description="Polar residues" evidence="1">
    <location>
        <begin position="406"/>
        <end position="425"/>
    </location>
</feature>
<feature type="region of interest" description="Disordered" evidence="1">
    <location>
        <begin position="277"/>
        <end position="322"/>
    </location>
</feature>
<protein>
    <submittedName>
        <fullName evidence="3">Uncharacterized protein</fullName>
    </submittedName>
</protein>
<feature type="region of interest" description="Disordered" evidence="1">
    <location>
        <begin position="76"/>
        <end position="167"/>
    </location>
</feature>
<feature type="compositionally biased region" description="Pro residues" evidence="1">
    <location>
        <begin position="451"/>
        <end position="463"/>
    </location>
</feature>
<proteinExistence type="predicted"/>
<dbReference type="KEGG" id="oxy:HCG48_14505"/>
<feature type="compositionally biased region" description="Polar residues" evidence="1">
    <location>
        <begin position="277"/>
        <end position="318"/>
    </location>
</feature>
<dbReference type="RefSeq" id="WP_168569800.1">
    <property type="nucleotide sequence ID" value="NZ_CP051167.1"/>
</dbReference>
<feature type="region of interest" description="Disordered" evidence="1">
    <location>
        <begin position="230"/>
        <end position="263"/>
    </location>
</feature>
<keyword evidence="4" id="KW-1185">Reference proteome</keyword>
<feature type="compositionally biased region" description="Low complexity" evidence="1">
    <location>
        <begin position="232"/>
        <end position="251"/>
    </location>
</feature>
<accession>A0A6H1TYF7</accession>
<feature type="region of interest" description="Disordered" evidence="1">
    <location>
        <begin position="373"/>
        <end position="479"/>
    </location>
</feature>
<organism evidence="3 4">
    <name type="scientific">Oxynema aestuarii AP17</name>
    <dbReference type="NCBI Taxonomy" id="2064643"/>
    <lineage>
        <taxon>Bacteria</taxon>
        <taxon>Bacillati</taxon>
        <taxon>Cyanobacteriota</taxon>
        <taxon>Cyanophyceae</taxon>
        <taxon>Oscillatoriophycideae</taxon>
        <taxon>Oscillatoriales</taxon>
        <taxon>Oscillatoriaceae</taxon>
        <taxon>Oxynema</taxon>
        <taxon>Oxynema aestuarii</taxon>
    </lineage>
</organism>
<keyword evidence="2" id="KW-0812">Transmembrane</keyword>
<feature type="compositionally biased region" description="Polar residues" evidence="1">
    <location>
        <begin position="92"/>
        <end position="110"/>
    </location>
</feature>
<feature type="compositionally biased region" description="Low complexity" evidence="1">
    <location>
        <begin position="426"/>
        <end position="450"/>
    </location>
</feature>
<dbReference type="Proteomes" id="UP000500857">
    <property type="component" value="Chromosome"/>
</dbReference>
<evidence type="ECO:0000256" key="1">
    <source>
        <dbReference type="SAM" id="MobiDB-lite"/>
    </source>
</evidence>
<evidence type="ECO:0000313" key="4">
    <source>
        <dbReference type="Proteomes" id="UP000500857"/>
    </source>
</evidence>
<evidence type="ECO:0000256" key="2">
    <source>
        <dbReference type="SAM" id="Phobius"/>
    </source>
</evidence>
<keyword evidence="2" id="KW-0472">Membrane</keyword>
<feature type="transmembrane region" description="Helical" evidence="2">
    <location>
        <begin position="21"/>
        <end position="41"/>
    </location>
</feature>
<feature type="compositionally biased region" description="Polar residues" evidence="1">
    <location>
        <begin position="387"/>
        <end position="397"/>
    </location>
</feature>
<reference evidence="3 4" key="1">
    <citation type="submission" date="2020-04" db="EMBL/GenBank/DDBJ databases">
        <authorList>
            <person name="Basu S."/>
            <person name="Maruthanayagam V."/>
            <person name="Chakraborty S."/>
            <person name="Pramanik A."/>
            <person name="Mukherjee J."/>
            <person name="Brink B."/>
        </authorList>
    </citation>
    <scope>NUCLEOTIDE SEQUENCE [LARGE SCALE GENOMIC DNA]</scope>
    <source>
        <strain evidence="3 4">AP17</strain>
    </source>
</reference>
<gene>
    <name evidence="3" type="ORF">HCG48_14505</name>
</gene>